<organism evidence="1">
    <name type="scientific">uncultured spirochete</name>
    <dbReference type="NCBI Taxonomy" id="156406"/>
    <lineage>
        <taxon>Bacteria</taxon>
        <taxon>Pseudomonadati</taxon>
        <taxon>Spirochaetota</taxon>
        <taxon>Spirochaetia</taxon>
        <taxon>Spirochaetales</taxon>
        <taxon>environmental samples</taxon>
    </lineage>
</organism>
<dbReference type="SUPFAM" id="SSF53850">
    <property type="entry name" value="Periplasmic binding protein-like II"/>
    <property type="match status" value="1"/>
</dbReference>
<protein>
    <submittedName>
        <fullName evidence="1">Extracellular solute-binding protein family 1</fullName>
    </submittedName>
</protein>
<sequence>MKRKSIAMAFLLIVAFGFLAVQGAFAQKSRLVFMTAGDVNMLALGQNVFAPGFMAENPNVQVITIHTGPGNAGSQTIYEKLLAEKKANKAAGDVDVALVHEIFMKWSMDQDLLQPYAQMTNTWKYVTSPFAKTSLGINIEGYVMPLFQSQTAIAYNPDYVKNPPKSYAELKEWVKKNPGKFGYNGIKGGASGVAFVMGWVYAETGKYKKYAVTGPFDKAEVDSWEPAYKALKEFNKNIVITAGNVGTLDALNRGEIWMGPVWVDMFFTFMNEGKLDPKMRLALPEPGMPGQPMFFVIPKNAPNPELSRKFIEYVTSPKIQANEIVIRFNWYPGIDGSALKGSIPQEVFDKIYRDVTPADLQKKGLAFPLADYYNAMLEAYERWAQ</sequence>
<dbReference type="EMBL" id="FWDM01000022">
    <property type="protein sequence ID" value="SLM13795.1"/>
    <property type="molecule type" value="Genomic_DNA"/>
</dbReference>
<gene>
    <name evidence="1" type="ORF">SPIROBIBN47_290206</name>
</gene>
<proteinExistence type="predicted"/>
<dbReference type="AlphaFoldDB" id="A0A3P3XKP7"/>
<dbReference type="Pfam" id="PF13416">
    <property type="entry name" value="SBP_bac_8"/>
    <property type="match status" value="1"/>
</dbReference>
<name>A0A3P3XKP7_9SPIR</name>
<dbReference type="PANTHER" id="PTHR42779:SF1">
    <property type="entry name" value="PROTEIN YNJB"/>
    <property type="match status" value="1"/>
</dbReference>
<reference evidence="1" key="1">
    <citation type="submission" date="2017-02" db="EMBL/GenBank/DDBJ databases">
        <authorList>
            <person name="Regsiter A."/>
            <person name="William W."/>
        </authorList>
    </citation>
    <scope>NUCLEOTIDE SEQUENCE</scope>
    <source>
        <strain evidence="1">Bib</strain>
    </source>
</reference>
<evidence type="ECO:0000313" key="1">
    <source>
        <dbReference type="EMBL" id="SLM13795.1"/>
    </source>
</evidence>
<accession>A0A3P3XKP7</accession>
<dbReference type="Gene3D" id="3.40.190.10">
    <property type="entry name" value="Periplasmic binding protein-like II"/>
    <property type="match status" value="2"/>
</dbReference>
<dbReference type="PANTHER" id="PTHR42779">
    <property type="entry name" value="PROTEIN YNJB"/>
    <property type="match status" value="1"/>
</dbReference>
<dbReference type="InterPro" id="IPR006059">
    <property type="entry name" value="SBP"/>
</dbReference>